<dbReference type="SFLD" id="SFLDG01140">
    <property type="entry name" value="C2.B:_Phosphomannomutase_and_P"/>
    <property type="match status" value="1"/>
</dbReference>
<keyword evidence="2" id="KW-1185">Reference proteome</keyword>
<dbReference type="NCBIfam" id="TIGR00099">
    <property type="entry name" value="Cof-subfamily"/>
    <property type="match status" value="1"/>
</dbReference>
<gene>
    <name evidence="1" type="ORF">EF384_08580</name>
</gene>
<dbReference type="Proteomes" id="UP000273977">
    <property type="component" value="Unassembled WGS sequence"/>
</dbReference>
<dbReference type="NCBIfam" id="TIGR01484">
    <property type="entry name" value="HAD-SF-IIB"/>
    <property type="match status" value="1"/>
</dbReference>
<dbReference type="PROSITE" id="PS01229">
    <property type="entry name" value="COF_2"/>
    <property type="match status" value="1"/>
</dbReference>
<dbReference type="CDD" id="cd07516">
    <property type="entry name" value="HAD_Pase"/>
    <property type="match status" value="1"/>
</dbReference>
<dbReference type="OrthoDB" id="9806027at2"/>
<dbReference type="GO" id="GO:0000287">
    <property type="term" value="F:magnesium ion binding"/>
    <property type="evidence" value="ECO:0007669"/>
    <property type="project" value="TreeGrafter"/>
</dbReference>
<dbReference type="RefSeq" id="WP_123781153.1">
    <property type="nucleotide sequence ID" value="NZ_RKMG01000035.1"/>
</dbReference>
<sequence length="294" mass="32658">MIELIVSDMDGTLLDENMEIPQANIDAIMQTYNMGIPFVVCTGRNYTEAKVKLDEAGIRCPIIGLNGSILFDRNGQVEYEVDIDKQTALDILNKGYEAGYYMEAMTSKNVYSSSLEQRIVGITELIQSLNPEMSVEEARTRATQSNEVTTIDFRDDLRTLITEEGQDIIKITFVDVDPENTIKPLGEEIKAAYPDTHVTSSFKYNIEINHAEGTKGIAVTKYCQEHGYNIENVVTVGDNFNDLSMLKVAGYSFAMANAEQGVKDVAKYETTTNYNSGVANAIHRALELATEKEA</sequence>
<dbReference type="EMBL" id="RKMG01000035">
    <property type="protein sequence ID" value="RPA56945.1"/>
    <property type="molecule type" value="Genomic_DNA"/>
</dbReference>
<dbReference type="Gene3D" id="3.40.50.1000">
    <property type="entry name" value="HAD superfamily/HAD-like"/>
    <property type="match status" value="1"/>
</dbReference>
<proteinExistence type="predicted"/>
<protein>
    <submittedName>
        <fullName evidence="1">HAD family phosphatase</fullName>
    </submittedName>
</protein>
<accession>A0A3N4G3K0</accession>
<dbReference type="PANTHER" id="PTHR10000">
    <property type="entry name" value="PHOSPHOSERINE PHOSPHATASE"/>
    <property type="match status" value="1"/>
</dbReference>
<dbReference type="SUPFAM" id="SSF56784">
    <property type="entry name" value="HAD-like"/>
    <property type="match status" value="1"/>
</dbReference>
<dbReference type="Gene3D" id="3.30.1240.10">
    <property type="match status" value="1"/>
</dbReference>
<comment type="caution">
    <text evidence="1">The sequence shown here is derived from an EMBL/GenBank/DDBJ whole genome shotgun (WGS) entry which is preliminary data.</text>
</comment>
<dbReference type="InterPro" id="IPR000150">
    <property type="entry name" value="Cof"/>
</dbReference>
<reference evidence="1 2" key="1">
    <citation type="submission" date="2018-11" db="EMBL/GenBank/DDBJ databases">
        <title>Aerococcus sp. SJQ22, whole genome shotgun sequence.</title>
        <authorList>
            <person name="Sun L."/>
            <person name="Gao X."/>
            <person name="Chen W."/>
            <person name="Huang K."/>
        </authorList>
    </citation>
    <scope>NUCLEOTIDE SEQUENCE [LARGE SCALE GENOMIC DNA]</scope>
    <source>
        <strain evidence="1 2">SJQ22</strain>
    </source>
</reference>
<dbReference type="GO" id="GO:0016791">
    <property type="term" value="F:phosphatase activity"/>
    <property type="evidence" value="ECO:0007669"/>
    <property type="project" value="TreeGrafter"/>
</dbReference>
<dbReference type="InterPro" id="IPR006379">
    <property type="entry name" value="HAD-SF_hydro_IIB"/>
</dbReference>
<dbReference type="InterPro" id="IPR023214">
    <property type="entry name" value="HAD_sf"/>
</dbReference>
<dbReference type="InterPro" id="IPR036412">
    <property type="entry name" value="HAD-like_sf"/>
</dbReference>
<evidence type="ECO:0000313" key="2">
    <source>
        <dbReference type="Proteomes" id="UP000273977"/>
    </source>
</evidence>
<dbReference type="SFLD" id="SFLDS00003">
    <property type="entry name" value="Haloacid_Dehalogenase"/>
    <property type="match status" value="1"/>
</dbReference>
<organism evidence="1 2">
    <name type="scientific">Aerococcus agrisoli</name>
    <dbReference type="NCBI Taxonomy" id="2487350"/>
    <lineage>
        <taxon>Bacteria</taxon>
        <taxon>Bacillati</taxon>
        <taxon>Bacillota</taxon>
        <taxon>Bacilli</taxon>
        <taxon>Lactobacillales</taxon>
        <taxon>Aerococcaceae</taxon>
        <taxon>Aerococcus</taxon>
    </lineage>
</organism>
<dbReference type="GO" id="GO:0005829">
    <property type="term" value="C:cytosol"/>
    <property type="evidence" value="ECO:0007669"/>
    <property type="project" value="TreeGrafter"/>
</dbReference>
<dbReference type="PANTHER" id="PTHR10000:SF55">
    <property type="entry name" value="5-AMINO-6-(5-PHOSPHO-D-RIBITYLAMINO)URACIL PHOSPHATASE YCSE"/>
    <property type="match status" value="1"/>
</dbReference>
<evidence type="ECO:0000313" key="1">
    <source>
        <dbReference type="EMBL" id="RPA56945.1"/>
    </source>
</evidence>
<dbReference type="Pfam" id="PF08282">
    <property type="entry name" value="Hydrolase_3"/>
    <property type="match status" value="1"/>
</dbReference>
<name>A0A3N4G3K0_9LACT</name>
<dbReference type="AlphaFoldDB" id="A0A3N4G3K0"/>